<dbReference type="GO" id="GO:0051213">
    <property type="term" value="F:dioxygenase activity"/>
    <property type="evidence" value="ECO:0007669"/>
    <property type="project" value="UniProtKB-KW"/>
</dbReference>
<keyword evidence="3" id="KW-1185">Reference proteome</keyword>
<proteinExistence type="predicted"/>
<evidence type="ECO:0000259" key="1">
    <source>
        <dbReference type="PROSITE" id="PS51819"/>
    </source>
</evidence>
<dbReference type="CDD" id="cd06587">
    <property type="entry name" value="VOC"/>
    <property type="match status" value="1"/>
</dbReference>
<keyword evidence="2" id="KW-0223">Dioxygenase</keyword>
<dbReference type="InterPro" id="IPR004360">
    <property type="entry name" value="Glyas_Fos-R_dOase_dom"/>
</dbReference>
<reference evidence="2 3" key="1">
    <citation type="submission" date="2018-03" db="EMBL/GenBank/DDBJ databases">
        <title>Genomic Encyclopedia of Archaeal and Bacterial Type Strains, Phase II (KMG-II): from individual species to whole genera.</title>
        <authorList>
            <person name="Goeker M."/>
        </authorList>
    </citation>
    <scope>NUCLEOTIDE SEQUENCE [LARGE SCALE GENOMIC DNA]</scope>
    <source>
        <strain evidence="2 3">DSM 101533</strain>
    </source>
</reference>
<dbReference type="InterPro" id="IPR029068">
    <property type="entry name" value="Glyas_Bleomycin-R_OHBP_Dase"/>
</dbReference>
<feature type="domain" description="VOC" evidence="1">
    <location>
        <begin position="59"/>
        <end position="184"/>
    </location>
</feature>
<evidence type="ECO:0000313" key="2">
    <source>
        <dbReference type="EMBL" id="PRY78783.1"/>
    </source>
</evidence>
<protein>
    <submittedName>
        <fullName evidence="2">Catechol 2,3-dioxygenase-like lactoylglutathione lyase family enzyme</fullName>
    </submittedName>
</protein>
<keyword evidence="2" id="KW-0456">Lyase</keyword>
<dbReference type="InterPro" id="IPR037523">
    <property type="entry name" value="VOC_core"/>
</dbReference>
<dbReference type="Proteomes" id="UP000238007">
    <property type="component" value="Unassembled WGS sequence"/>
</dbReference>
<dbReference type="GO" id="GO:0016829">
    <property type="term" value="F:lyase activity"/>
    <property type="evidence" value="ECO:0007669"/>
    <property type="project" value="UniProtKB-KW"/>
</dbReference>
<evidence type="ECO:0000313" key="3">
    <source>
        <dbReference type="Proteomes" id="UP000238007"/>
    </source>
</evidence>
<dbReference type="Gene3D" id="3.10.180.10">
    <property type="entry name" value="2,3-Dihydroxybiphenyl 1,2-Dioxygenase, domain 1"/>
    <property type="match status" value="1"/>
</dbReference>
<name>A0A2T0W1G2_9RHOB</name>
<sequence>MYSSSQRFYLSDSRAAAALRHDGFGWGHTDDSVILPSVRRRGLLERMIGKLKRNLKMSRLEHINITVSNPKSTARMLEQLFGWRIRWEGEGMAGAGYTVHVGGDDSYVAVYSGKDPKQTVPKSDASYATRGAMNHIGVVVDNLDTIEEKVRAMGYEAHSHADYEPGRRFYFHDDDGVEFEVVSYS</sequence>
<dbReference type="AlphaFoldDB" id="A0A2T0W1G2"/>
<dbReference type="Pfam" id="PF00903">
    <property type="entry name" value="Glyoxalase"/>
    <property type="match status" value="1"/>
</dbReference>
<comment type="caution">
    <text evidence="2">The sequence shown here is derived from an EMBL/GenBank/DDBJ whole genome shotgun (WGS) entry which is preliminary data.</text>
</comment>
<accession>A0A2T0W1G2</accession>
<gene>
    <name evidence="2" type="ORF">CLV80_103108</name>
</gene>
<keyword evidence="2" id="KW-0560">Oxidoreductase</keyword>
<organism evidence="2 3">
    <name type="scientific">Yoonia maritima</name>
    <dbReference type="NCBI Taxonomy" id="1435347"/>
    <lineage>
        <taxon>Bacteria</taxon>
        <taxon>Pseudomonadati</taxon>
        <taxon>Pseudomonadota</taxon>
        <taxon>Alphaproteobacteria</taxon>
        <taxon>Rhodobacterales</taxon>
        <taxon>Paracoccaceae</taxon>
        <taxon>Yoonia</taxon>
    </lineage>
</organism>
<dbReference type="SUPFAM" id="SSF54593">
    <property type="entry name" value="Glyoxalase/Bleomycin resistance protein/Dihydroxybiphenyl dioxygenase"/>
    <property type="match status" value="1"/>
</dbReference>
<dbReference type="EMBL" id="PVTP01000003">
    <property type="protein sequence ID" value="PRY78783.1"/>
    <property type="molecule type" value="Genomic_DNA"/>
</dbReference>
<dbReference type="PROSITE" id="PS51819">
    <property type="entry name" value="VOC"/>
    <property type="match status" value="1"/>
</dbReference>